<feature type="region of interest" description="Interaction with substrate tRNA" evidence="10">
    <location>
        <begin position="150"/>
        <end position="154"/>
    </location>
</feature>
<feature type="site" description="Interaction with substrate tRNA" evidence="10">
    <location>
        <position position="96"/>
    </location>
</feature>
<dbReference type="EC" id="2.5.1.75" evidence="10"/>
<keyword evidence="15" id="KW-1185">Reference proteome</keyword>
<keyword evidence="6 10" id="KW-0547">Nucleotide-binding</keyword>
<evidence type="ECO:0000256" key="9">
    <source>
        <dbReference type="ARBA" id="ARBA00049563"/>
    </source>
</evidence>
<proteinExistence type="inferred from homology"/>
<organism evidence="14 15">
    <name type="scientific">Heminiphilus faecis</name>
    <dbReference type="NCBI Taxonomy" id="2601703"/>
    <lineage>
        <taxon>Bacteria</taxon>
        <taxon>Pseudomonadati</taxon>
        <taxon>Bacteroidota</taxon>
        <taxon>Bacteroidia</taxon>
        <taxon>Bacteroidales</taxon>
        <taxon>Muribaculaceae</taxon>
        <taxon>Heminiphilus</taxon>
    </lineage>
</organism>
<comment type="similarity">
    <text evidence="3 10 13">Belongs to the IPP transferase family.</text>
</comment>
<evidence type="ECO:0000256" key="11">
    <source>
        <dbReference type="RuleBase" id="RU003783"/>
    </source>
</evidence>
<comment type="subunit">
    <text evidence="10">Monomer.</text>
</comment>
<evidence type="ECO:0000256" key="8">
    <source>
        <dbReference type="ARBA" id="ARBA00022842"/>
    </source>
</evidence>
<evidence type="ECO:0000313" key="14">
    <source>
        <dbReference type="EMBL" id="MEY8244623.1"/>
    </source>
</evidence>
<dbReference type="Pfam" id="PF01715">
    <property type="entry name" value="IPPT"/>
    <property type="match status" value="1"/>
</dbReference>
<dbReference type="Gene3D" id="3.40.50.300">
    <property type="entry name" value="P-loop containing nucleotide triphosphate hydrolases"/>
    <property type="match status" value="2"/>
</dbReference>
<evidence type="ECO:0000256" key="12">
    <source>
        <dbReference type="RuleBase" id="RU003784"/>
    </source>
</evidence>
<reference evidence="14 15" key="1">
    <citation type="submission" date="2024-03" db="EMBL/GenBank/DDBJ databases">
        <title>Mouse gut bacterial collection (mGBC) of GemPharmatech.</title>
        <authorList>
            <person name="He Y."/>
            <person name="Dong L."/>
            <person name="Wu D."/>
            <person name="Gao X."/>
            <person name="Lin Z."/>
        </authorList>
    </citation>
    <scope>NUCLEOTIDE SEQUENCE [LARGE SCALE GENOMIC DNA]</scope>
    <source>
        <strain evidence="14 15">54-13</strain>
    </source>
</reference>
<name>A0ABV4CTB2_9BACT</name>
<evidence type="ECO:0000256" key="13">
    <source>
        <dbReference type="RuleBase" id="RU003785"/>
    </source>
</evidence>
<evidence type="ECO:0000256" key="4">
    <source>
        <dbReference type="ARBA" id="ARBA00022679"/>
    </source>
</evidence>
<comment type="function">
    <text evidence="2 10 12">Catalyzes the transfer of a dimethylallyl group onto the adenine at position 37 in tRNAs that read codons beginning with uridine, leading to the formation of N6-(dimethylallyl)adenosine (i(6)A).</text>
</comment>
<keyword evidence="4 10" id="KW-0808">Transferase</keyword>
<comment type="cofactor">
    <cofactor evidence="1 10">
        <name>Mg(2+)</name>
        <dbReference type="ChEBI" id="CHEBI:18420"/>
    </cofactor>
</comment>
<protein>
    <recommendedName>
        <fullName evidence="10">tRNA dimethylallyltransferase</fullName>
        <ecNumber evidence="10">2.5.1.75</ecNumber>
    </recommendedName>
    <alternativeName>
        <fullName evidence="10">Dimethylallyl diphosphate:tRNA dimethylallyltransferase</fullName>
        <shortName evidence="10">DMAPP:tRNA dimethylallyltransferase</shortName>
        <shortName evidence="10">DMATase</shortName>
    </alternativeName>
    <alternativeName>
        <fullName evidence="10">Isopentenyl-diphosphate:tRNA isopentenyltransferase</fullName>
        <shortName evidence="10">IPP transferase</shortName>
        <shortName evidence="10">IPPT</shortName>
        <shortName evidence="10">IPTase</shortName>
    </alternativeName>
</protein>
<keyword evidence="7 10" id="KW-0067">ATP-binding</keyword>
<comment type="caution">
    <text evidence="14">The sequence shown here is derived from an EMBL/GenBank/DDBJ whole genome shotgun (WGS) entry which is preliminary data.</text>
</comment>
<dbReference type="PANTHER" id="PTHR11088">
    <property type="entry name" value="TRNA DIMETHYLALLYLTRANSFERASE"/>
    <property type="match status" value="1"/>
</dbReference>
<evidence type="ECO:0000256" key="10">
    <source>
        <dbReference type="HAMAP-Rule" id="MF_00185"/>
    </source>
</evidence>
<evidence type="ECO:0000256" key="2">
    <source>
        <dbReference type="ARBA" id="ARBA00003213"/>
    </source>
</evidence>
<evidence type="ECO:0000256" key="7">
    <source>
        <dbReference type="ARBA" id="ARBA00022840"/>
    </source>
</evidence>
<sequence length="297" mass="34055">MIVITGPTASGKTGRAVDVAKALGGEVISADSRQLYRGMDIGTGKDLAEYGDIPYHMIDICEPGYRYNLYEYLRDFDTVYNDICDRGRMPVLCGGTGLYVESVVNGVRLPEVPENTALRTRLKGRSLAELTEMLSRIKVLHNTTDVDSCQRAIRAIEIQMYYREHPDEAVLTEPHPMKNVTIVGVDIDRENRRRRITTRLKKRLDEGMVDEVKALIDGGVKPDDLIYYGLEYKYLTLYVTGQLQYDDMVSQLEIAIHQFAKRQMTWFRGMERRGFTIHWLPWDMGQSEFVETVKKLL</sequence>
<feature type="binding site" evidence="10">
    <location>
        <begin position="8"/>
        <end position="13"/>
    </location>
    <ligand>
        <name>substrate</name>
    </ligand>
</feature>
<comment type="catalytic activity">
    <reaction evidence="9 10 11">
        <text>adenosine(37) in tRNA + dimethylallyl diphosphate = N(6)-dimethylallyladenosine(37) in tRNA + diphosphate</text>
        <dbReference type="Rhea" id="RHEA:26482"/>
        <dbReference type="Rhea" id="RHEA-COMP:10162"/>
        <dbReference type="Rhea" id="RHEA-COMP:10375"/>
        <dbReference type="ChEBI" id="CHEBI:33019"/>
        <dbReference type="ChEBI" id="CHEBI:57623"/>
        <dbReference type="ChEBI" id="CHEBI:74411"/>
        <dbReference type="ChEBI" id="CHEBI:74415"/>
        <dbReference type="EC" id="2.5.1.75"/>
    </reaction>
</comment>
<dbReference type="InterPro" id="IPR027417">
    <property type="entry name" value="P-loop_NTPase"/>
</dbReference>
<comment type="caution">
    <text evidence="10">Lacks conserved residue(s) required for the propagation of feature annotation.</text>
</comment>
<dbReference type="Proteomes" id="UP001565200">
    <property type="component" value="Unassembled WGS sequence"/>
</dbReference>
<dbReference type="RefSeq" id="WP_121699259.1">
    <property type="nucleotide sequence ID" value="NZ_JBCLPP010000006.1"/>
</dbReference>
<accession>A0ABV4CTB2</accession>
<dbReference type="HAMAP" id="MF_00185">
    <property type="entry name" value="IPP_trans"/>
    <property type="match status" value="1"/>
</dbReference>
<dbReference type="PANTHER" id="PTHR11088:SF60">
    <property type="entry name" value="TRNA DIMETHYLALLYLTRANSFERASE"/>
    <property type="match status" value="1"/>
</dbReference>
<dbReference type="InterPro" id="IPR018022">
    <property type="entry name" value="IPT"/>
</dbReference>
<evidence type="ECO:0000256" key="6">
    <source>
        <dbReference type="ARBA" id="ARBA00022741"/>
    </source>
</evidence>
<dbReference type="EMBL" id="JBCLPP010000006">
    <property type="protein sequence ID" value="MEY8244623.1"/>
    <property type="molecule type" value="Genomic_DNA"/>
</dbReference>
<gene>
    <name evidence="10 14" type="primary">miaA</name>
    <name evidence="14" type="ORF">AAK873_03190</name>
</gene>
<feature type="binding site" evidence="10">
    <location>
        <begin position="6"/>
        <end position="13"/>
    </location>
    <ligand>
        <name>ATP</name>
        <dbReference type="ChEBI" id="CHEBI:30616"/>
    </ligand>
</feature>
<evidence type="ECO:0000256" key="5">
    <source>
        <dbReference type="ARBA" id="ARBA00022694"/>
    </source>
</evidence>
<dbReference type="NCBIfam" id="TIGR00174">
    <property type="entry name" value="miaA"/>
    <property type="match status" value="1"/>
</dbReference>
<feature type="site" description="Interaction with substrate tRNA" evidence="10">
    <location>
        <position position="119"/>
    </location>
</feature>
<dbReference type="GO" id="GO:0052381">
    <property type="term" value="F:tRNA dimethylallyltransferase activity"/>
    <property type="evidence" value="ECO:0007669"/>
    <property type="project" value="UniProtKB-EC"/>
</dbReference>
<keyword evidence="8 10" id="KW-0460">Magnesium</keyword>
<keyword evidence="5 10" id="KW-0819">tRNA processing</keyword>
<evidence type="ECO:0000313" key="15">
    <source>
        <dbReference type="Proteomes" id="UP001565200"/>
    </source>
</evidence>
<evidence type="ECO:0000256" key="1">
    <source>
        <dbReference type="ARBA" id="ARBA00001946"/>
    </source>
</evidence>
<dbReference type="SUPFAM" id="SSF52540">
    <property type="entry name" value="P-loop containing nucleoside triphosphate hydrolases"/>
    <property type="match status" value="2"/>
</dbReference>
<dbReference type="InterPro" id="IPR039657">
    <property type="entry name" value="Dimethylallyltransferase"/>
</dbReference>
<evidence type="ECO:0000256" key="3">
    <source>
        <dbReference type="ARBA" id="ARBA00005842"/>
    </source>
</evidence>
<feature type="region of interest" description="Interaction with substrate tRNA" evidence="10">
    <location>
        <begin position="31"/>
        <end position="34"/>
    </location>
</feature>